<dbReference type="AlphaFoldDB" id="A0A7M2RFJ7"/>
<gene>
    <name evidence="2" type="ORF">INP51_13860</name>
</gene>
<dbReference type="EMBL" id="CP063304">
    <property type="protein sequence ID" value="QOV19029.1"/>
    <property type="molecule type" value="Genomic_DNA"/>
</dbReference>
<accession>A0A7M2RFJ7</accession>
<sequence length="1247" mass="136898">MENVRIAVLSADETAYTFFDNLAPEAMHYREASLHTYLQGSAYTMKIETDTYSDDTQYLVEGNKIAFVYKNRDYMCNIVSVERTETDITIDCLGLLLELTNETREAYKSNGAMTLAQYLNYIDGGHVLTLGINEVSNKSIANEWTGSQTVLARLYSIATLFDAELEFMTELNDNYSLKQITLNVYRAHSDKYQGMGTNRTDQILRFGTSIDVIRKTSDITSLYTGIRIIGKEGANIVGIERKEYDSEGRLEYYTNANDDIIWAPLARDRFPSNVNKSNDRYITMDWTYDSEDKNVLYGQGLAQLKKNCVPQVTYEITGYYDANIGDTFTIVDDGYNPMLILEARVTEQEEYFVDPTKNQTTYSNVAELKSEINAGLLAAMQKLIADKKLYICNISTDNGTIFKNGVGTTTLTAQVKDGAVDITDKYVIQWYKDGNALTAAKSVTVRAVDVPDKAVYKFTAFDDKGTAIGQYEATVTNVDDGVEGDKGDKGDQGIQGPPGLGGKTSYTHIAYANSADGKTDFSVDNSNRKYVGMYVDFTQADSTDPTKYSWSLIKGADGSNGTPGKAGADGKTPYFHVAYANSTDGKTGFSTTDSTDKLYIGQYTDYTQVDSTDPTKYSWTKIKGEDGKSSYTHIRYTMDAQGTGMTDKPSLWESSGRNLLLNSKGDDRTGWVMPAASVEDNEKGKIVQVSTSGTREVFIGSCRTKRIEQSTNYTFSCDVYINENVKNIDFFWLSDTEADPKSGGEYVNIRIPLSGYVPERNKWVRISMAFTTWANDYTGYIRIDNNGSVESGKVAVLKTANLKLEKGLTPTPWTPAPEDYPEDYVQPYIGIATTDSPVAPTDASAYTWSKYVGKDGQDGLDGLQGPKGEKGDTGNPGKDGTPGENAITGELSLSPIILPANASGAVTSYAGATGMFKLFDGTEEVTSGVAYNLVSATGVTASINSSTGAYTVSSMPNRTDYGTAMFKAVYQGVTVQKILAVIKSKQGVKGDTGSAGEKGDTGDSGIIISDTAPTNPYVGQLWQTASGAPIKRWDGSKWIIWFLDVSNLNVQNLSAISSTLGSVINPYDTTYEGEHLKGQVTISNALVRNDFTNVASGQKGYWILSPLYYSMYLEDSKGKQVAGIELSAGSFMMYTNRYNKWLNLSDEMLYDTGWVEFPKLKGTDGKIYARRYMGRRMLRFNYFVLNGTGDIAKLTGDFLPQNDGMYTISPWTATGSIEKIQLTSAGVVAKVTNVTPGNPITGFLEYF</sequence>
<evidence type="ECO:0000313" key="2">
    <source>
        <dbReference type="EMBL" id="QOV19029.1"/>
    </source>
</evidence>
<reference evidence="2 3" key="1">
    <citation type="submission" date="2020-10" db="EMBL/GenBank/DDBJ databases">
        <title>Blautia liquoris sp.nov., isolated from the mud in a fermentation cellar used for the production of Chinese strong-flavoured liquor.</title>
        <authorList>
            <person name="Lu L."/>
        </authorList>
    </citation>
    <scope>NUCLEOTIDE SEQUENCE [LARGE SCALE GENOMIC DNA]</scope>
    <source>
        <strain evidence="2 3">LZLJ-3</strain>
    </source>
</reference>
<name>A0A7M2RFJ7_9FIRM</name>
<dbReference type="RefSeq" id="WP_193735388.1">
    <property type="nucleotide sequence ID" value="NZ_CP063304.1"/>
</dbReference>
<proteinExistence type="predicted"/>
<protein>
    <recommendedName>
        <fullName evidence="4">Prophage tail endopeptidase domain-containing protein</fullName>
    </recommendedName>
</protein>
<evidence type="ECO:0000256" key="1">
    <source>
        <dbReference type="SAM" id="MobiDB-lite"/>
    </source>
</evidence>
<dbReference type="KEGG" id="bliq:INP51_13860"/>
<feature type="region of interest" description="Disordered" evidence="1">
    <location>
        <begin position="479"/>
        <end position="499"/>
    </location>
</feature>
<evidence type="ECO:0008006" key="4">
    <source>
        <dbReference type="Google" id="ProtNLM"/>
    </source>
</evidence>
<evidence type="ECO:0000313" key="3">
    <source>
        <dbReference type="Proteomes" id="UP000593601"/>
    </source>
</evidence>
<dbReference type="Proteomes" id="UP000593601">
    <property type="component" value="Chromosome"/>
</dbReference>
<keyword evidence="3" id="KW-1185">Reference proteome</keyword>
<organism evidence="2 3">
    <name type="scientific">Blautia liquoris</name>
    <dbReference type="NCBI Taxonomy" id="2779518"/>
    <lineage>
        <taxon>Bacteria</taxon>
        <taxon>Bacillati</taxon>
        <taxon>Bacillota</taxon>
        <taxon>Clostridia</taxon>
        <taxon>Lachnospirales</taxon>
        <taxon>Lachnospiraceae</taxon>
        <taxon>Blautia</taxon>
    </lineage>
</organism>
<dbReference type="PANTHER" id="PTHR24637">
    <property type="entry name" value="COLLAGEN"/>
    <property type="match status" value="1"/>
</dbReference>
<feature type="region of interest" description="Disordered" evidence="1">
    <location>
        <begin position="857"/>
        <end position="886"/>
    </location>
</feature>